<feature type="compositionally biased region" description="Acidic residues" evidence="1">
    <location>
        <begin position="64"/>
        <end position="78"/>
    </location>
</feature>
<evidence type="ECO:0000313" key="3">
    <source>
        <dbReference type="Proteomes" id="UP000249497"/>
    </source>
</evidence>
<dbReference type="GeneID" id="37176325"/>
<sequence>MDGGAGAGAAVLVLKLKAASAPPSQRQKLFPPCIRSAFHPHSLASFRSGRVGSSSSWGKWEEAGGGEEEEGAGAENDA</sequence>
<protein>
    <submittedName>
        <fullName evidence="2">Uncharacterized protein</fullName>
    </submittedName>
</protein>
<dbReference type="Proteomes" id="UP000249497">
    <property type="component" value="Unassembled WGS sequence"/>
</dbReference>
<proteinExistence type="predicted"/>
<evidence type="ECO:0000313" key="2">
    <source>
        <dbReference type="EMBL" id="RAH78716.1"/>
    </source>
</evidence>
<gene>
    <name evidence="2" type="ORF">BO86DRAFT_391587</name>
</gene>
<feature type="compositionally biased region" description="Low complexity" evidence="1">
    <location>
        <begin position="47"/>
        <end position="58"/>
    </location>
</feature>
<evidence type="ECO:0000256" key="1">
    <source>
        <dbReference type="SAM" id="MobiDB-lite"/>
    </source>
</evidence>
<keyword evidence="3" id="KW-1185">Reference proteome</keyword>
<organism evidence="2 3">
    <name type="scientific">Aspergillus japonicus CBS 114.51</name>
    <dbReference type="NCBI Taxonomy" id="1448312"/>
    <lineage>
        <taxon>Eukaryota</taxon>
        <taxon>Fungi</taxon>
        <taxon>Dikarya</taxon>
        <taxon>Ascomycota</taxon>
        <taxon>Pezizomycotina</taxon>
        <taxon>Eurotiomycetes</taxon>
        <taxon>Eurotiomycetidae</taxon>
        <taxon>Eurotiales</taxon>
        <taxon>Aspergillaceae</taxon>
        <taxon>Aspergillus</taxon>
        <taxon>Aspergillus subgen. Circumdati</taxon>
    </lineage>
</organism>
<dbReference type="AlphaFoldDB" id="A0A8T8WSB1"/>
<feature type="region of interest" description="Disordered" evidence="1">
    <location>
        <begin position="47"/>
        <end position="78"/>
    </location>
</feature>
<dbReference type="RefSeq" id="XP_025524610.1">
    <property type="nucleotide sequence ID" value="XM_025672633.1"/>
</dbReference>
<dbReference type="EMBL" id="KZ824823">
    <property type="protein sequence ID" value="RAH78716.1"/>
    <property type="molecule type" value="Genomic_DNA"/>
</dbReference>
<feature type="non-terminal residue" evidence="2">
    <location>
        <position position="78"/>
    </location>
</feature>
<accession>A0A8T8WSB1</accession>
<reference evidence="2 3" key="1">
    <citation type="submission" date="2018-02" db="EMBL/GenBank/DDBJ databases">
        <title>The genomes of Aspergillus section Nigri reveals drivers in fungal speciation.</title>
        <authorList>
            <consortium name="DOE Joint Genome Institute"/>
            <person name="Vesth T.C."/>
            <person name="Nybo J."/>
            <person name="Theobald S."/>
            <person name="Brandl J."/>
            <person name="Frisvad J.C."/>
            <person name="Nielsen K.F."/>
            <person name="Lyhne E.K."/>
            <person name="Kogle M.E."/>
            <person name="Kuo A."/>
            <person name="Riley R."/>
            <person name="Clum A."/>
            <person name="Nolan M."/>
            <person name="Lipzen A."/>
            <person name="Salamov A."/>
            <person name="Henrissat B."/>
            <person name="Wiebenga A."/>
            <person name="De vries R.P."/>
            <person name="Grigoriev I.V."/>
            <person name="Mortensen U.H."/>
            <person name="Andersen M.R."/>
            <person name="Baker S.E."/>
        </authorList>
    </citation>
    <scope>NUCLEOTIDE SEQUENCE [LARGE SCALE GENOMIC DNA]</scope>
    <source>
        <strain evidence="2 3">CBS 114.51</strain>
    </source>
</reference>
<name>A0A8T8WSB1_ASPJA</name>